<keyword evidence="5 10" id="KW-1133">Transmembrane helix</keyword>
<evidence type="ECO:0000256" key="5">
    <source>
        <dbReference type="ARBA" id="ARBA00022989"/>
    </source>
</evidence>
<comment type="catalytic activity">
    <reaction evidence="10">
        <text>an acyl phosphate + sn-glycerol 3-phosphate = a 1-acyl-sn-glycero-3-phosphate + phosphate</text>
        <dbReference type="Rhea" id="RHEA:34075"/>
        <dbReference type="ChEBI" id="CHEBI:43474"/>
        <dbReference type="ChEBI" id="CHEBI:57597"/>
        <dbReference type="ChEBI" id="CHEBI:57970"/>
        <dbReference type="ChEBI" id="CHEBI:59918"/>
        <dbReference type="EC" id="2.3.1.275"/>
    </reaction>
</comment>
<keyword evidence="8 10" id="KW-0594">Phospholipid biosynthesis</keyword>
<evidence type="ECO:0000256" key="6">
    <source>
        <dbReference type="ARBA" id="ARBA00023098"/>
    </source>
</evidence>
<dbReference type="AlphaFoldDB" id="A0A7C0Z9C7"/>
<name>A0A7C0Z9C7_UNCW3</name>
<dbReference type="GO" id="GO:0008654">
    <property type="term" value="P:phospholipid biosynthetic process"/>
    <property type="evidence" value="ECO:0007669"/>
    <property type="project" value="UniProtKB-UniRule"/>
</dbReference>
<evidence type="ECO:0000256" key="3">
    <source>
        <dbReference type="ARBA" id="ARBA00022679"/>
    </source>
</evidence>
<evidence type="ECO:0000313" key="11">
    <source>
        <dbReference type="EMBL" id="HDI82760.1"/>
    </source>
</evidence>
<feature type="transmembrane region" description="Helical" evidence="10">
    <location>
        <begin position="6"/>
        <end position="29"/>
    </location>
</feature>
<keyword evidence="7 10" id="KW-0472">Membrane</keyword>
<evidence type="ECO:0000256" key="10">
    <source>
        <dbReference type="HAMAP-Rule" id="MF_01043"/>
    </source>
</evidence>
<reference evidence="11" key="1">
    <citation type="journal article" date="2020" name="mSystems">
        <title>Genome- and Community-Level Interaction Insights into Carbon Utilization and Element Cycling Functions of Hydrothermarchaeota in Hydrothermal Sediment.</title>
        <authorList>
            <person name="Zhou Z."/>
            <person name="Liu Y."/>
            <person name="Xu W."/>
            <person name="Pan J."/>
            <person name="Luo Z.H."/>
            <person name="Li M."/>
        </authorList>
    </citation>
    <scope>NUCLEOTIDE SEQUENCE [LARGE SCALE GENOMIC DNA]</scope>
    <source>
        <strain evidence="11">HyVt-102</strain>
    </source>
</reference>
<keyword evidence="4 10" id="KW-0812">Transmembrane</keyword>
<dbReference type="EMBL" id="DQWE01000146">
    <property type="protein sequence ID" value="HDI82760.1"/>
    <property type="molecule type" value="Genomic_DNA"/>
</dbReference>
<protein>
    <recommendedName>
        <fullName evidence="10">Glycerol-3-phosphate acyltransferase</fullName>
    </recommendedName>
    <alternativeName>
        <fullName evidence="10">Acyl-PO4 G3P acyltransferase</fullName>
    </alternativeName>
    <alternativeName>
        <fullName evidence="10">Acyl-phosphate--glycerol-3-phosphate acyltransferase</fullName>
    </alternativeName>
    <alternativeName>
        <fullName evidence="10">G3P acyltransferase</fullName>
        <shortName evidence="10">GPAT</shortName>
        <ecNumber evidence="10">2.3.1.275</ecNumber>
    </alternativeName>
    <alternativeName>
        <fullName evidence="10">Lysophosphatidic acid synthase</fullName>
        <shortName evidence="10">LPA synthase</shortName>
    </alternativeName>
</protein>
<comment type="pathway">
    <text evidence="10">Lipid metabolism; phospholipid metabolism.</text>
</comment>
<dbReference type="InterPro" id="IPR003811">
    <property type="entry name" value="G3P_acylTferase_PlsY"/>
</dbReference>
<keyword evidence="3 10" id="KW-0808">Transferase</keyword>
<dbReference type="EC" id="2.3.1.275" evidence="10"/>
<evidence type="ECO:0000256" key="8">
    <source>
        <dbReference type="ARBA" id="ARBA00023209"/>
    </source>
</evidence>
<keyword evidence="2 10" id="KW-0444">Lipid biosynthesis</keyword>
<dbReference type="Proteomes" id="UP000885847">
    <property type="component" value="Unassembled WGS sequence"/>
</dbReference>
<keyword evidence="1 10" id="KW-1003">Cell membrane</keyword>
<dbReference type="PANTHER" id="PTHR30309:SF0">
    <property type="entry name" value="GLYCEROL-3-PHOSPHATE ACYLTRANSFERASE-RELATED"/>
    <property type="match status" value="1"/>
</dbReference>
<feature type="transmembrane region" description="Helical" evidence="10">
    <location>
        <begin position="169"/>
        <end position="189"/>
    </location>
</feature>
<dbReference type="SMART" id="SM01207">
    <property type="entry name" value="G3P_acyltransf"/>
    <property type="match status" value="1"/>
</dbReference>
<evidence type="ECO:0000256" key="2">
    <source>
        <dbReference type="ARBA" id="ARBA00022516"/>
    </source>
</evidence>
<dbReference type="HAMAP" id="MF_01043">
    <property type="entry name" value="PlsY"/>
    <property type="match status" value="1"/>
</dbReference>
<accession>A0A7C0Z9C7</accession>
<dbReference type="GO" id="GO:0005886">
    <property type="term" value="C:plasma membrane"/>
    <property type="evidence" value="ECO:0007669"/>
    <property type="project" value="UniProtKB-SubCell"/>
</dbReference>
<gene>
    <name evidence="10 11" type="primary">plsY</name>
    <name evidence="11" type="ORF">ENF18_03085</name>
</gene>
<comment type="subcellular location">
    <subcellularLocation>
        <location evidence="10">Cell membrane</location>
        <topology evidence="10">Multi-pass membrane protein</topology>
    </subcellularLocation>
</comment>
<proteinExistence type="inferred from homology"/>
<evidence type="ECO:0000256" key="1">
    <source>
        <dbReference type="ARBA" id="ARBA00022475"/>
    </source>
</evidence>
<dbReference type="PANTHER" id="PTHR30309">
    <property type="entry name" value="INNER MEMBRANE PROTEIN YGIH"/>
    <property type="match status" value="1"/>
</dbReference>
<comment type="similarity">
    <text evidence="10">Belongs to the PlsY family.</text>
</comment>
<feature type="transmembrane region" description="Helical" evidence="10">
    <location>
        <begin position="86"/>
        <end position="107"/>
    </location>
</feature>
<evidence type="ECO:0000256" key="4">
    <source>
        <dbReference type="ARBA" id="ARBA00022692"/>
    </source>
</evidence>
<comment type="caution">
    <text evidence="11">The sequence shown here is derived from an EMBL/GenBank/DDBJ whole genome shotgun (WGS) entry which is preliminary data.</text>
</comment>
<comment type="subunit">
    <text evidence="10">Probably interacts with PlsX.</text>
</comment>
<keyword evidence="6 10" id="KW-0443">Lipid metabolism</keyword>
<dbReference type="NCBIfam" id="TIGR00023">
    <property type="entry name" value="glycerol-3-phosphate 1-O-acyltransferase PlsY"/>
    <property type="match status" value="1"/>
</dbReference>
<keyword evidence="9 10" id="KW-1208">Phospholipid metabolism</keyword>
<organism evidence="11">
    <name type="scientific">candidate division WOR-3 bacterium</name>
    <dbReference type="NCBI Taxonomy" id="2052148"/>
    <lineage>
        <taxon>Bacteria</taxon>
        <taxon>Bacteria division WOR-3</taxon>
    </lineage>
</organism>
<feature type="transmembrane region" description="Helical" evidence="10">
    <location>
        <begin position="119"/>
        <end position="138"/>
    </location>
</feature>
<dbReference type="UniPathway" id="UPA00085"/>
<dbReference type="GO" id="GO:0043772">
    <property type="term" value="F:acyl-phosphate glycerol-3-phosphate acyltransferase activity"/>
    <property type="evidence" value="ECO:0007669"/>
    <property type="project" value="UniProtKB-UniRule"/>
</dbReference>
<evidence type="ECO:0000256" key="7">
    <source>
        <dbReference type="ARBA" id="ARBA00023136"/>
    </source>
</evidence>
<keyword evidence="11" id="KW-0012">Acyltransferase</keyword>
<comment type="function">
    <text evidence="10">Catalyzes the transfer of an acyl group from acyl-phosphate (acyl-PO(4)) to glycerol-3-phosphate (G3P) to form lysophosphatidic acid (LPA). This enzyme utilizes acyl-phosphate as fatty acyl donor, but not acyl-CoA or acyl-ACP.</text>
</comment>
<feature type="transmembrane region" description="Helical" evidence="10">
    <location>
        <begin position="145"/>
        <end position="163"/>
    </location>
</feature>
<sequence>MFLYNFNMKICLALVMGYLFGSIPFAIIVSRIKGIDIRKVGSKNPGAANVFREVGKPYGLLVWALDMVKGIVPMWIARDFLNLHPFFVGLTGIAAVAGHCWSIFLRFKGGKGVATSGGVFLFLFPWFFPIAVGTYFAIQRAPRNPVVVISGFVFALGLALFIYRRFIHWALPFFIIFLIVGIIANREALREMRHENMGKKDI</sequence>
<dbReference type="Pfam" id="PF02660">
    <property type="entry name" value="G3P_acyltransf"/>
    <property type="match status" value="1"/>
</dbReference>
<evidence type="ECO:0000256" key="9">
    <source>
        <dbReference type="ARBA" id="ARBA00023264"/>
    </source>
</evidence>